<dbReference type="Proteomes" id="UP000239446">
    <property type="component" value="Unassembled WGS sequence"/>
</dbReference>
<organism evidence="2 3">
    <name type="scientific">Marinobacter persicus</name>
    <dbReference type="NCBI Taxonomy" id="930118"/>
    <lineage>
        <taxon>Bacteria</taxon>
        <taxon>Pseudomonadati</taxon>
        <taxon>Pseudomonadota</taxon>
        <taxon>Gammaproteobacteria</taxon>
        <taxon>Pseudomonadales</taxon>
        <taxon>Marinobacteraceae</taxon>
        <taxon>Marinobacter</taxon>
    </lineage>
</organism>
<dbReference type="InterPro" id="IPR021431">
    <property type="entry name" value="DUF3080"/>
</dbReference>
<reference evidence="1 4" key="1">
    <citation type="submission" date="2018-02" db="EMBL/GenBank/DDBJ databases">
        <title>Deep subsurface shale carbon reservoir microbial communities from Ohio and West Virginia, USA.</title>
        <authorList>
            <person name="Wrighton K."/>
        </authorList>
    </citation>
    <scope>NUCLEOTIDE SEQUENCE [LARGE SCALE GENOMIC DNA]</scope>
    <source>
        <strain evidence="1 4">UTICA-S1B6</strain>
    </source>
</reference>
<name>A0A2S6G6F7_9GAMM</name>
<dbReference type="Proteomes" id="UP000239648">
    <property type="component" value="Unassembled WGS sequence"/>
</dbReference>
<evidence type="ECO:0000313" key="3">
    <source>
        <dbReference type="Proteomes" id="UP000239446"/>
    </source>
</evidence>
<dbReference type="PROSITE" id="PS51257">
    <property type="entry name" value="PROKAR_LIPOPROTEIN"/>
    <property type="match status" value="1"/>
</dbReference>
<protein>
    <recommendedName>
        <fullName evidence="5">DUF3080 family protein</fullName>
    </recommendedName>
</protein>
<proteinExistence type="predicted"/>
<evidence type="ECO:0008006" key="5">
    <source>
        <dbReference type="Google" id="ProtNLM"/>
    </source>
</evidence>
<dbReference type="Pfam" id="PF11279">
    <property type="entry name" value="DUF3080"/>
    <property type="match status" value="1"/>
</dbReference>
<evidence type="ECO:0000313" key="2">
    <source>
        <dbReference type="EMBL" id="PPK54724.1"/>
    </source>
</evidence>
<evidence type="ECO:0000313" key="1">
    <source>
        <dbReference type="EMBL" id="PPK51564.1"/>
    </source>
</evidence>
<reference evidence="2 3" key="2">
    <citation type="submission" date="2018-02" db="EMBL/GenBank/DDBJ databases">
        <title>Subsurface microbial communities from deep shales in Ohio and West Virginia, USA.</title>
        <authorList>
            <person name="Wrighton K."/>
        </authorList>
    </citation>
    <scope>NUCLEOTIDE SEQUENCE [LARGE SCALE GENOMIC DNA]</scope>
    <source>
        <strain evidence="2 3">UTICA-S1B9</strain>
    </source>
</reference>
<dbReference type="AlphaFoldDB" id="A0A2S6G6F7"/>
<evidence type="ECO:0000313" key="4">
    <source>
        <dbReference type="Proteomes" id="UP000239648"/>
    </source>
</evidence>
<keyword evidence="4" id="KW-1185">Reference proteome</keyword>
<dbReference type="EMBL" id="PTIT01000011">
    <property type="protein sequence ID" value="PPK51564.1"/>
    <property type="molecule type" value="Genomic_DNA"/>
</dbReference>
<comment type="caution">
    <text evidence="2">The sequence shown here is derived from an EMBL/GenBank/DDBJ whole genome shotgun (WGS) entry which is preliminary data.</text>
</comment>
<sequence length="346" mass="39582">MQRFLVAGILVWALAGCDSFSEARPMMNEYLERLSRVLEVEQVDSEPLPPADSLPRRRERFLALPELELGLLDFLSLYGCELQFVVGEKTSVLGRVMQPVNRLRYEVRFIRAAEDCLPEIDDEELRESLVQAIKTKRDALPIAVWNATWGTEEIERLVTLSKGFYPVEEKAGATSDLLRDLNQLNGIVRALNNQQLDVSLDDLGAIHQRWQAEFKAGQLINSARLLIETLNAGTKTLQARLGERPLCLNGKSNNQSDIAQNFFFNIYIERIQPYMSQVSRARDELIVGLQQLAALQRSVMPASFQDWYHRYLSQQAEGSLWRELDEAMARHTRHWQQLLGQCGLRP</sequence>
<accession>A0A2S6G6F7</accession>
<dbReference type="EMBL" id="PTIU01000011">
    <property type="protein sequence ID" value="PPK54724.1"/>
    <property type="molecule type" value="Genomic_DNA"/>
</dbReference>
<gene>
    <name evidence="2" type="ORF">B0H24_101180</name>
    <name evidence="1" type="ORF">BY455_11180</name>
</gene>